<dbReference type="RefSeq" id="WP_025653779.1">
    <property type="nucleotide sequence ID" value="NZ_BQNQ01000001.1"/>
</dbReference>
<reference evidence="1 2" key="1">
    <citation type="submission" date="2015-09" db="EMBL/GenBank/DDBJ databases">
        <authorList>
            <consortium name="Pathogen Informatics"/>
        </authorList>
    </citation>
    <scope>NUCLEOTIDE SEQUENCE [LARGE SCALE GENOMIC DNA]</scope>
    <source>
        <strain evidence="1 2">2789STDY5834876</strain>
    </source>
</reference>
<protein>
    <submittedName>
        <fullName evidence="1">Uncharacterized protein</fullName>
    </submittedName>
</protein>
<dbReference type="Proteomes" id="UP000095544">
    <property type="component" value="Unassembled WGS sequence"/>
</dbReference>
<proteinExistence type="predicted"/>
<sequence length="75" mass="8589">MEIGDTAHLYRDLYTELENYEKHGVNMLMDGCQASPLQIVTAHMIREEGCYMRDYVLDPKGYIESLAFVNINGSN</sequence>
<name>A0A174ID19_9FIRM</name>
<dbReference type="OrthoDB" id="1771153at2"/>
<evidence type="ECO:0000313" key="1">
    <source>
        <dbReference type="EMBL" id="CUO83258.1"/>
    </source>
</evidence>
<accession>A0A174ID19</accession>
<gene>
    <name evidence="1" type="ORF">ERS852491_03450</name>
</gene>
<dbReference type="GeneID" id="93336294"/>
<dbReference type="AlphaFoldDB" id="A0A174ID19"/>
<organism evidence="1 2">
    <name type="scientific">Faecalicatena contorta</name>
    <dbReference type="NCBI Taxonomy" id="39482"/>
    <lineage>
        <taxon>Bacteria</taxon>
        <taxon>Bacillati</taxon>
        <taxon>Bacillota</taxon>
        <taxon>Clostridia</taxon>
        <taxon>Lachnospirales</taxon>
        <taxon>Lachnospiraceae</taxon>
        <taxon>Faecalicatena</taxon>
    </lineage>
</organism>
<dbReference type="STRING" id="39482.ERS852491_03450"/>
<evidence type="ECO:0000313" key="2">
    <source>
        <dbReference type="Proteomes" id="UP000095544"/>
    </source>
</evidence>
<dbReference type="EMBL" id="CYZU01000037">
    <property type="protein sequence ID" value="CUO83258.1"/>
    <property type="molecule type" value="Genomic_DNA"/>
</dbReference>